<gene>
    <name evidence="8" type="ORF">Egran_03465</name>
</gene>
<dbReference type="Proteomes" id="UP000243515">
    <property type="component" value="Unassembled WGS sequence"/>
</dbReference>
<keyword evidence="5" id="KW-0408">Iron</keyword>
<evidence type="ECO:0000259" key="7">
    <source>
        <dbReference type="SMART" id="SM00702"/>
    </source>
</evidence>
<comment type="caution">
    <text evidence="8">The sequence shown here is derived from an EMBL/GenBank/DDBJ whole genome shotgun (WGS) entry which is preliminary data.</text>
</comment>
<dbReference type="PANTHER" id="PTHR10869:SF242">
    <property type="entry name" value="PROLYL 4-HYDROXYLASE ALPHA SUBUNIT DOMAIN-CONTAINING PROTEIN"/>
    <property type="match status" value="1"/>
</dbReference>
<dbReference type="InterPro" id="IPR044862">
    <property type="entry name" value="Pro_4_hyd_alph_FE2OG_OXY"/>
</dbReference>
<dbReference type="GO" id="GO:0031418">
    <property type="term" value="F:L-ascorbic acid binding"/>
    <property type="evidence" value="ECO:0007669"/>
    <property type="project" value="InterPro"/>
</dbReference>
<evidence type="ECO:0000256" key="1">
    <source>
        <dbReference type="ARBA" id="ARBA00001961"/>
    </source>
</evidence>
<evidence type="ECO:0000256" key="4">
    <source>
        <dbReference type="ARBA" id="ARBA00023002"/>
    </source>
</evidence>
<accession>A0A232LXC1</accession>
<dbReference type="AlphaFoldDB" id="A0A232LXC1"/>
<evidence type="ECO:0000256" key="2">
    <source>
        <dbReference type="ARBA" id="ARBA00022723"/>
    </source>
</evidence>
<evidence type="ECO:0000313" key="8">
    <source>
        <dbReference type="EMBL" id="OXV08772.1"/>
    </source>
</evidence>
<feature type="domain" description="Prolyl 4-hydroxylase alpha subunit" evidence="7">
    <location>
        <begin position="1"/>
        <end position="176"/>
    </location>
</feature>
<protein>
    <recommendedName>
        <fullName evidence="7">Prolyl 4-hydroxylase alpha subunit domain-containing protein</fullName>
    </recommendedName>
</protein>
<dbReference type="Pfam" id="PF13640">
    <property type="entry name" value="2OG-FeII_Oxy_3"/>
    <property type="match status" value="1"/>
</dbReference>
<proteinExistence type="predicted"/>
<evidence type="ECO:0000256" key="3">
    <source>
        <dbReference type="ARBA" id="ARBA00022964"/>
    </source>
</evidence>
<feature type="region of interest" description="Disordered" evidence="6">
    <location>
        <begin position="1"/>
        <end position="28"/>
    </location>
</feature>
<dbReference type="InterPro" id="IPR045054">
    <property type="entry name" value="P4HA-like"/>
</dbReference>
<dbReference type="EMBL" id="NPHW01003903">
    <property type="protein sequence ID" value="OXV08772.1"/>
    <property type="molecule type" value="Genomic_DNA"/>
</dbReference>
<keyword evidence="3" id="KW-0223">Dioxygenase</keyword>
<keyword evidence="9" id="KW-1185">Reference proteome</keyword>
<reference evidence="8 9" key="1">
    <citation type="journal article" date="2015" name="Environ. Microbiol.">
        <title>Metagenome sequence of Elaphomyces granulatus from sporocarp tissue reveals Ascomycota ectomycorrhizal fingerprints of genome expansion and a Proteobacteria-rich microbiome.</title>
        <authorList>
            <person name="Quandt C.A."/>
            <person name="Kohler A."/>
            <person name="Hesse C.N."/>
            <person name="Sharpton T.J."/>
            <person name="Martin F."/>
            <person name="Spatafora J.W."/>
        </authorList>
    </citation>
    <scope>NUCLEOTIDE SEQUENCE [LARGE SCALE GENOMIC DNA]</scope>
    <source>
        <strain evidence="8 9">OSC145934</strain>
    </source>
</reference>
<evidence type="ECO:0000256" key="5">
    <source>
        <dbReference type="ARBA" id="ARBA00023004"/>
    </source>
</evidence>
<dbReference type="OrthoDB" id="420380at2759"/>
<comment type="cofactor">
    <cofactor evidence="1">
        <name>L-ascorbate</name>
        <dbReference type="ChEBI" id="CHEBI:38290"/>
    </cofactor>
</comment>
<dbReference type="SMART" id="SM00702">
    <property type="entry name" value="P4Hc"/>
    <property type="match status" value="1"/>
</dbReference>
<sequence length="180" mass="20362">MQKQRTPMFKRSLVDDAEGQPHRSINRTSSTAVLPVNDAVVQCIAKRASEFQGFVPLYNIDLQATRYTEGEEYKPHWDWGGHNRYRDTTFFGIIDVSCETCGTNFPVLGVNWAYEDQRWCQFVDCDNMQSLTVRPVAGSALFWRNLHSNGTGDIRTLHAGLPARGGVKIGLNVWTRIQAP</sequence>
<dbReference type="Gene3D" id="2.60.120.620">
    <property type="entry name" value="q2cbj1_9rhob like domain"/>
    <property type="match status" value="1"/>
</dbReference>
<keyword evidence="2" id="KW-0479">Metal-binding</keyword>
<keyword evidence="4" id="KW-0560">Oxidoreductase</keyword>
<dbReference type="InterPro" id="IPR006620">
    <property type="entry name" value="Pro_4_hyd_alph"/>
</dbReference>
<dbReference type="PANTHER" id="PTHR10869">
    <property type="entry name" value="PROLYL 4-HYDROXYLASE ALPHA SUBUNIT"/>
    <property type="match status" value="1"/>
</dbReference>
<evidence type="ECO:0000256" key="6">
    <source>
        <dbReference type="SAM" id="MobiDB-lite"/>
    </source>
</evidence>
<name>A0A232LXC1_9EURO</name>
<dbReference type="GO" id="GO:0005506">
    <property type="term" value="F:iron ion binding"/>
    <property type="evidence" value="ECO:0007669"/>
    <property type="project" value="InterPro"/>
</dbReference>
<dbReference type="GO" id="GO:0005783">
    <property type="term" value="C:endoplasmic reticulum"/>
    <property type="evidence" value="ECO:0007669"/>
    <property type="project" value="TreeGrafter"/>
</dbReference>
<dbReference type="GO" id="GO:0004656">
    <property type="term" value="F:procollagen-proline 4-dioxygenase activity"/>
    <property type="evidence" value="ECO:0007669"/>
    <property type="project" value="TreeGrafter"/>
</dbReference>
<evidence type="ECO:0000313" key="9">
    <source>
        <dbReference type="Proteomes" id="UP000243515"/>
    </source>
</evidence>
<organism evidence="8 9">
    <name type="scientific">Elaphomyces granulatus</name>
    <dbReference type="NCBI Taxonomy" id="519963"/>
    <lineage>
        <taxon>Eukaryota</taxon>
        <taxon>Fungi</taxon>
        <taxon>Dikarya</taxon>
        <taxon>Ascomycota</taxon>
        <taxon>Pezizomycotina</taxon>
        <taxon>Eurotiomycetes</taxon>
        <taxon>Eurotiomycetidae</taxon>
        <taxon>Eurotiales</taxon>
        <taxon>Elaphomycetaceae</taxon>
        <taxon>Elaphomyces</taxon>
    </lineage>
</organism>